<evidence type="ECO:0000256" key="1">
    <source>
        <dbReference type="ARBA" id="ARBA00009320"/>
    </source>
</evidence>
<dbReference type="SUPFAM" id="SSF52540">
    <property type="entry name" value="P-loop containing nucleoside triphosphate hydrolases"/>
    <property type="match status" value="1"/>
</dbReference>
<protein>
    <submittedName>
        <fullName evidence="2">Uncharacterized protein</fullName>
    </submittedName>
</protein>
<dbReference type="Pfam" id="PF19798">
    <property type="entry name" value="Sulfotransfer_5"/>
    <property type="match status" value="2"/>
</dbReference>
<evidence type="ECO:0000313" key="3">
    <source>
        <dbReference type="Proteomes" id="UP001141552"/>
    </source>
</evidence>
<sequence length="523" mass="58361">MTAGEKQGEVEVIHSWSAPRSLSTCLMHSFAQRVDMEVLDEPLYAPYLKITGADDSYRDEVLSKMESDGNKDVKEMIFGPGSKKYRFCKPSLGRIQPPTFDYLGLAELVSIYNDLCHLGRPPPVVDAADLQQDPEGTLRGLCEELEIPFDSAMLRWEAGPKPFDGVWAPLWYKSVHKSTGFSTAREYPQPFPLKCYDLLEQSMPLYNWLRRRVKKPTNLLKSPLPQPAPPVPANEKLLAWVGDEILPRESAKVSVFDSVVQGGDSVWEGLRIYSGKIFKLEEHLDRLFDSAKALAFSNVPAREEVKEAIFRTLITNGMFDNAHIRLSLTRGKKVTSGMSPSFNLYGCTLIVLPEWKPPVYDNAHGITLVTATTRRNSPNNLDSKIHHNNLLNNILAKIEGNNANADDAIMLGKDGYVSETNATNIFLVKKGRVVTPHADYCLPGITRATVMDLVVQENLVLEERRISLSEFHTADEVVKIDGREVSDGKVGVVTRRIQNAYKKLTKASGVPIPSYQESDNTAS</sequence>
<organism evidence="2 3">
    <name type="scientific">Turnera subulata</name>
    <dbReference type="NCBI Taxonomy" id="218843"/>
    <lineage>
        <taxon>Eukaryota</taxon>
        <taxon>Viridiplantae</taxon>
        <taxon>Streptophyta</taxon>
        <taxon>Embryophyta</taxon>
        <taxon>Tracheophyta</taxon>
        <taxon>Spermatophyta</taxon>
        <taxon>Magnoliopsida</taxon>
        <taxon>eudicotyledons</taxon>
        <taxon>Gunneridae</taxon>
        <taxon>Pentapetalae</taxon>
        <taxon>rosids</taxon>
        <taxon>fabids</taxon>
        <taxon>Malpighiales</taxon>
        <taxon>Passifloraceae</taxon>
        <taxon>Turnera</taxon>
    </lineage>
</organism>
<gene>
    <name evidence="2" type="ORF">Tsubulata_036277</name>
</gene>
<reference evidence="2" key="2">
    <citation type="journal article" date="2023" name="Plants (Basel)">
        <title>Annotation of the Turnera subulata (Passifloraceae) Draft Genome Reveals the S-Locus Evolved after the Divergence of Turneroideae from Passifloroideae in a Stepwise Manner.</title>
        <authorList>
            <person name="Henning P.M."/>
            <person name="Roalson E.H."/>
            <person name="Mir W."/>
            <person name="McCubbin A.G."/>
            <person name="Shore J.S."/>
        </authorList>
    </citation>
    <scope>NUCLEOTIDE SEQUENCE</scope>
    <source>
        <strain evidence="2">F60SS</strain>
    </source>
</reference>
<dbReference type="GO" id="GO:0003824">
    <property type="term" value="F:catalytic activity"/>
    <property type="evidence" value="ECO:0007669"/>
    <property type="project" value="InterPro"/>
</dbReference>
<dbReference type="InterPro" id="IPR043132">
    <property type="entry name" value="BCAT-like_C"/>
</dbReference>
<dbReference type="GO" id="GO:0046394">
    <property type="term" value="P:carboxylic acid biosynthetic process"/>
    <property type="evidence" value="ECO:0007669"/>
    <property type="project" value="UniProtKB-ARBA"/>
</dbReference>
<dbReference type="Gene3D" id="3.30.470.10">
    <property type="match status" value="1"/>
</dbReference>
<dbReference type="Pfam" id="PF01063">
    <property type="entry name" value="Aminotran_4"/>
    <property type="match status" value="1"/>
</dbReference>
<dbReference type="OrthoDB" id="25921at2759"/>
<dbReference type="InterPro" id="IPR027417">
    <property type="entry name" value="P-loop_NTPase"/>
</dbReference>
<accession>A0A9Q0GEC4</accession>
<dbReference type="Proteomes" id="UP001141552">
    <property type="component" value="Unassembled WGS sequence"/>
</dbReference>
<dbReference type="InterPro" id="IPR001544">
    <property type="entry name" value="Aminotrans_IV"/>
</dbReference>
<dbReference type="SUPFAM" id="SSF56752">
    <property type="entry name" value="D-aminoacid aminotransferase-like PLP-dependent enzymes"/>
    <property type="match status" value="1"/>
</dbReference>
<dbReference type="AlphaFoldDB" id="A0A9Q0GEC4"/>
<keyword evidence="3" id="KW-1185">Reference proteome</keyword>
<dbReference type="FunFam" id="3.30.470.10:FF:000010">
    <property type="entry name" value="Branched-chain-amino-acid aminotransferase-like protein 1"/>
    <property type="match status" value="1"/>
</dbReference>
<name>A0A9Q0GEC4_9ROSI</name>
<comment type="similarity">
    <text evidence="1">Belongs to the class-IV pyridoxal-phosphate-dependent aminotransferase family.</text>
</comment>
<dbReference type="InterPro" id="IPR036038">
    <property type="entry name" value="Aminotransferase-like"/>
</dbReference>
<evidence type="ECO:0000313" key="2">
    <source>
        <dbReference type="EMBL" id="KAJ4848629.1"/>
    </source>
</evidence>
<dbReference type="PANTHER" id="PTHR42743">
    <property type="entry name" value="AMINO-ACID AMINOTRANSFERASE"/>
    <property type="match status" value="1"/>
</dbReference>
<dbReference type="PANTHER" id="PTHR42743:SF11">
    <property type="entry name" value="AMINODEOXYCHORISMATE LYASE"/>
    <property type="match status" value="1"/>
</dbReference>
<dbReference type="Gene3D" id="3.40.50.300">
    <property type="entry name" value="P-loop containing nucleotide triphosphate hydrolases"/>
    <property type="match status" value="1"/>
</dbReference>
<dbReference type="EMBL" id="JAKUCV010000855">
    <property type="protein sequence ID" value="KAJ4848629.1"/>
    <property type="molecule type" value="Genomic_DNA"/>
</dbReference>
<dbReference type="InterPro" id="IPR043131">
    <property type="entry name" value="BCAT-like_N"/>
</dbReference>
<dbReference type="Gene3D" id="3.20.10.10">
    <property type="entry name" value="D-amino Acid Aminotransferase, subunit A, domain 2"/>
    <property type="match status" value="1"/>
</dbReference>
<proteinExistence type="inferred from homology"/>
<dbReference type="FunFam" id="3.20.10.10:FF:000011">
    <property type="entry name" value="Branched-chain-amino-acid aminotransferase-like protein 2"/>
    <property type="match status" value="1"/>
</dbReference>
<reference evidence="2" key="1">
    <citation type="submission" date="2022-02" db="EMBL/GenBank/DDBJ databases">
        <authorList>
            <person name="Henning P.M."/>
            <person name="McCubbin A.G."/>
            <person name="Shore J.S."/>
        </authorList>
    </citation>
    <scope>NUCLEOTIDE SEQUENCE</scope>
    <source>
        <strain evidence="2">F60SS</strain>
        <tissue evidence="2">Leaves</tissue>
    </source>
</reference>
<dbReference type="InterPro" id="IPR050571">
    <property type="entry name" value="Class-IV_PLP-Dep_Aminotrnsfr"/>
</dbReference>
<comment type="caution">
    <text evidence="2">The sequence shown here is derived from an EMBL/GenBank/DDBJ whole genome shotgun (WGS) entry which is preliminary data.</text>
</comment>